<comment type="caution">
    <text evidence="1">The sequence shown here is derived from an EMBL/GenBank/DDBJ whole genome shotgun (WGS) entry which is preliminary data.</text>
</comment>
<proteinExistence type="predicted"/>
<accession>A0AAD4MHV8</accession>
<dbReference type="Proteomes" id="UP001201812">
    <property type="component" value="Unassembled WGS sequence"/>
</dbReference>
<protein>
    <submittedName>
        <fullName evidence="1">Uncharacterized protein</fullName>
    </submittedName>
</protein>
<dbReference type="EMBL" id="JAKKPZ010000605">
    <property type="protein sequence ID" value="KAI1693630.1"/>
    <property type="molecule type" value="Genomic_DNA"/>
</dbReference>
<reference evidence="1" key="1">
    <citation type="submission" date="2022-01" db="EMBL/GenBank/DDBJ databases">
        <title>Genome Sequence Resource for Two Populations of Ditylenchus destructor, the Migratory Endoparasitic Phytonematode.</title>
        <authorList>
            <person name="Zhang H."/>
            <person name="Lin R."/>
            <person name="Xie B."/>
        </authorList>
    </citation>
    <scope>NUCLEOTIDE SEQUENCE</scope>
    <source>
        <strain evidence="1">BazhouSP</strain>
    </source>
</reference>
<keyword evidence="2" id="KW-1185">Reference proteome</keyword>
<evidence type="ECO:0000313" key="2">
    <source>
        <dbReference type="Proteomes" id="UP001201812"/>
    </source>
</evidence>
<sequence length="270" mass="29989">MEILQFARFVVKIASVMAPLAISILECKRKGKKEKATKKTKAPSECHVKTTSVAVREYKKCKSVQLPNTSKLAKNTGSIIKVQRQVPRKEDSVKVSDNEQAENLTEYTPDGNSIQASRKSAEMAANDENVKEVEEHDSFKKSIECNYINEGHKDLLKNESLNEVDRGQQREIISVEAKELCVATTENTPKKNDVKNKSSVTCSFKDDDSWKIWAATTLDDSLAISDAASPVDSAVVLEPAASMDSITTKVDASTFILEEITLPDFERRCK</sequence>
<organism evidence="1 2">
    <name type="scientific">Ditylenchus destructor</name>
    <dbReference type="NCBI Taxonomy" id="166010"/>
    <lineage>
        <taxon>Eukaryota</taxon>
        <taxon>Metazoa</taxon>
        <taxon>Ecdysozoa</taxon>
        <taxon>Nematoda</taxon>
        <taxon>Chromadorea</taxon>
        <taxon>Rhabditida</taxon>
        <taxon>Tylenchina</taxon>
        <taxon>Tylenchomorpha</taxon>
        <taxon>Sphaerularioidea</taxon>
        <taxon>Anguinidae</taxon>
        <taxon>Anguininae</taxon>
        <taxon>Ditylenchus</taxon>
    </lineage>
</organism>
<name>A0AAD4MHV8_9BILA</name>
<dbReference type="AlphaFoldDB" id="A0AAD4MHV8"/>
<evidence type="ECO:0000313" key="1">
    <source>
        <dbReference type="EMBL" id="KAI1693630.1"/>
    </source>
</evidence>
<gene>
    <name evidence="1" type="ORF">DdX_20553</name>
</gene>